<feature type="compositionally biased region" description="Pro residues" evidence="1">
    <location>
        <begin position="335"/>
        <end position="347"/>
    </location>
</feature>
<reference evidence="3 4" key="1">
    <citation type="submission" date="2024-04" db="EMBL/GenBank/DDBJ databases">
        <authorList>
            <person name="Waldvogel A.-M."/>
            <person name="Schoenle A."/>
        </authorList>
    </citation>
    <scope>NUCLEOTIDE SEQUENCE [LARGE SCALE GENOMIC DNA]</scope>
</reference>
<feature type="region of interest" description="Disordered" evidence="1">
    <location>
        <begin position="239"/>
        <end position="298"/>
    </location>
</feature>
<dbReference type="AlphaFoldDB" id="A0AAV2LW66"/>
<feature type="compositionally biased region" description="Polar residues" evidence="1">
    <location>
        <begin position="398"/>
        <end position="409"/>
    </location>
</feature>
<organism evidence="3 4">
    <name type="scientific">Knipowitschia caucasica</name>
    <name type="common">Caucasian dwarf goby</name>
    <name type="synonym">Pomatoschistus caucasicus</name>
    <dbReference type="NCBI Taxonomy" id="637954"/>
    <lineage>
        <taxon>Eukaryota</taxon>
        <taxon>Metazoa</taxon>
        <taxon>Chordata</taxon>
        <taxon>Craniata</taxon>
        <taxon>Vertebrata</taxon>
        <taxon>Euteleostomi</taxon>
        <taxon>Actinopterygii</taxon>
        <taxon>Neopterygii</taxon>
        <taxon>Teleostei</taxon>
        <taxon>Neoteleostei</taxon>
        <taxon>Acanthomorphata</taxon>
        <taxon>Gobiaria</taxon>
        <taxon>Gobiiformes</taxon>
        <taxon>Gobioidei</taxon>
        <taxon>Gobiidae</taxon>
        <taxon>Gobiinae</taxon>
        <taxon>Knipowitschia</taxon>
    </lineage>
</organism>
<protein>
    <recommendedName>
        <fullName evidence="2">SCP domain-containing protein</fullName>
    </recommendedName>
</protein>
<dbReference type="EMBL" id="OZ035827">
    <property type="protein sequence ID" value="CAL1605303.1"/>
    <property type="molecule type" value="Genomic_DNA"/>
</dbReference>
<feature type="domain" description="SCP" evidence="2">
    <location>
        <begin position="68"/>
        <end position="211"/>
    </location>
</feature>
<dbReference type="Pfam" id="PF00188">
    <property type="entry name" value="CAP"/>
    <property type="match status" value="1"/>
</dbReference>
<dbReference type="Proteomes" id="UP001497482">
    <property type="component" value="Chromosome 5"/>
</dbReference>
<feature type="compositionally biased region" description="Basic and acidic residues" evidence="1">
    <location>
        <begin position="431"/>
        <end position="449"/>
    </location>
</feature>
<dbReference type="SUPFAM" id="SSF55797">
    <property type="entry name" value="PR-1-like"/>
    <property type="match status" value="1"/>
</dbReference>
<dbReference type="InterPro" id="IPR001283">
    <property type="entry name" value="CRISP-related"/>
</dbReference>
<dbReference type="InterPro" id="IPR018244">
    <property type="entry name" value="Allrgn_V5/Tpx1_CS"/>
</dbReference>
<dbReference type="SMART" id="SM00198">
    <property type="entry name" value="SCP"/>
    <property type="match status" value="1"/>
</dbReference>
<feature type="region of interest" description="Disordered" evidence="1">
    <location>
        <begin position="1"/>
        <end position="24"/>
    </location>
</feature>
<feature type="compositionally biased region" description="Acidic residues" evidence="1">
    <location>
        <begin position="241"/>
        <end position="287"/>
    </location>
</feature>
<evidence type="ECO:0000313" key="3">
    <source>
        <dbReference type="EMBL" id="CAL1605303.1"/>
    </source>
</evidence>
<evidence type="ECO:0000256" key="1">
    <source>
        <dbReference type="SAM" id="MobiDB-lite"/>
    </source>
</evidence>
<feature type="region of interest" description="Disordered" evidence="1">
    <location>
        <begin position="313"/>
        <end position="454"/>
    </location>
</feature>
<dbReference type="PANTHER" id="PTHR10334">
    <property type="entry name" value="CYSTEINE-RICH SECRETORY PROTEIN-RELATED"/>
    <property type="match status" value="1"/>
</dbReference>
<proteinExistence type="predicted"/>
<dbReference type="InterPro" id="IPR035940">
    <property type="entry name" value="CAP_sf"/>
</dbReference>
<dbReference type="PROSITE" id="PS01009">
    <property type="entry name" value="CRISP_1"/>
    <property type="match status" value="1"/>
</dbReference>
<accession>A0AAV2LW66</accession>
<name>A0AAV2LW66_KNICA</name>
<evidence type="ECO:0000313" key="4">
    <source>
        <dbReference type="Proteomes" id="UP001497482"/>
    </source>
</evidence>
<sequence length="472" mass="52320">MFCRKTEAEGDGDERKQSHGEEIKSDGYKVRVPAAATIPGWSKVQARPIVLVLVLLGSLVSVQGILDEDQEELLVELHNRYRGVVQPSASAMLPLKWDRNLKLVAEGYAAKCVWNHNPELEDTGENLFTGTGPLDLERALEKWFLERVDYNYFNNSCEDDKMCGHYTQMVWADTHRVGCAVHICAQMEGLDWTGPINYLVCNYYPAGNYEGERPYIEGDWCSQCPENLQNCVNNLCAPDVEPTEAEPTDEEPTDEAQTDAEPTDEAQTDAEPTDAEPTDAESIEPEPIEARGAVVEEESETVITRLFLSRDSPADIVDPDQDSGPEVSIEQEAVVPPPATQYIPPEPLGTEASQTEKIGLNIGLDSTPENGPVTEPEPEAEQQQEITKDVGDAGDPTRVTQMEQKQMMSDNVPPPFQPMPHEPETPAPENRGQKQMESVEKRKRDDPHTSSHSVVLTGSWSLVLLWLCAPAL</sequence>
<dbReference type="PRINTS" id="PR00837">
    <property type="entry name" value="V5TPXLIKE"/>
</dbReference>
<dbReference type="GO" id="GO:0005576">
    <property type="term" value="C:extracellular region"/>
    <property type="evidence" value="ECO:0007669"/>
    <property type="project" value="InterPro"/>
</dbReference>
<dbReference type="Gene3D" id="3.40.33.10">
    <property type="entry name" value="CAP"/>
    <property type="match status" value="1"/>
</dbReference>
<dbReference type="InterPro" id="IPR014044">
    <property type="entry name" value="CAP_dom"/>
</dbReference>
<gene>
    <name evidence="3" type="ORF">KC01_LOCUS32711</name>
</gene>
<keyword evidence="4" id="KW-1185">Reference proteome</keyword>
<evidence type="ECO:0000259" key="2">
    <source>
        <dbReference type="SMART" id="SM00198"/>
    </source>
</evidence>
<dbReference type="PROSITE" id="PS01010">
    <property type="entry name" value="CRISP_2"/>
    <property type="match status" value="1"/>
</dbReference>